<evidence type="ECO:0000313" key="2">
    <source>
        <dbReference type="EMBL" id="JAE08333.1"/>
    </source>
</evidence>
<dbReference type="AlphaFoldDB" id="A0A0A9FJ69"/>
<keyword evidence="1" id="KW-0472">Membrane</keyword>
<accession>A0A0A9FJ69</accession>
<keyword evidence="1" id="KW-1133">Transmembrane helix</keyword>
<feature type="transmembrane region" description="Helical" evidence="1">
    <location>
        <begin position="20"/>
        <end position="43"/>
    </location>
</feature>
<keyword evidence="1" id="KW-0812">Transmembrane</keyword>
<evidence type="ECO:0000256" key="1">
    <source>
        <dbReference type="SAM" id="Phobius"/>
    </source>
</evidence>
<proteinExistence type="predicted"/>
<organism evidence="2">
    <name type="scientific">Arundo donax</name>
    <name type="common">Giant reed</name>
    <name type="synonym">Donax arundinaceus</name>
    <dbReference type="NCBI Taxonomy" id="35708"/>
    <lineage>
        <taxon>Eukaryota</taxon>
        <taxon>Viridiplantae</taxon>
        <taxon>Streptophyta</taxon>
        <taxon>Embryophyta</taxon>
        <taxon>Tracheophyta</taxon>
        <taxon>Spermatophyta</taxon>
        <taxon>Magnoliopsida</taxon>
        <taxon>Liliopsida</taxon>
        <taxon>Poales</taxon>
        <taxon>Poaceae</taxon>
        <taxon>PACMAD clade</taxon>
        <taxon>Arundinoideae</taxon>
        <taxon>Arundineae</taxon>
        <taxon>Arundo</taxon>
    </lineage>
</organism>
<name>A0A0A9FJ69_ARUDO</name>
<reference evidence="2" key="2">
    <citation type="journal article" date="2015" name="Data Brief">
        <title>Shoot transcriptome of the giant reed, Arundo donax.</title>
        <authorList>
            <person name="Barrero R.A."/>
            <person name="Guerrero F.D."/>
            <person name="Moolhuijzen P."/>
            <person name="Goolsby J.A."/>
            <person name="Tidwell J."/>
            <person name="Bellgard S.E."/>
            <person name="Bellgard M.I."/>
        </authorList>
    </citation>
    <scope>NUCLEOTIDE SEQUENCE</scope>
    <source>
        <tissue evidence="2">Shoot tissue taken approximately 20 cm above the soil surface</tissue>
    </source>
</reference>
<dbReference type="EMBL" id="GBRH01189563">
    <property type="protein sequence ID" value="JAE08333.1"/>
    <property type="molecule type" value="Transcribed_RNA"/>
</dbReference>
<sequence>MTRFSRSYGFYLYPIPTCLGLKGFVVVVAYICCAVLQSIVTYMNTYKF</sequence>
<protein>
    <submittedName>
        <fullName evidence="2">Uncharacterized protein</fullName>
    </submittedName>
</protein>
<reference evidence="2" key="1">
    <citation type="submission" date="2014-09" db="EMBL/GenBank/DDBJ databases">
        <authorList>
            <person name="Magalhaes I.L.F."/>
            <person name="Oliveira U."/>
            <person name="Santos F.R."/>
            <person name="Vidigal T.H.D.A."/>
            <person name="Brescovit A.D."/>
            <person name="Santos A.J."/>
        </authorList>
    </citation>
    <scope>NUCLEOTIDE SEQUENCE</scope>
    <source>
        <tissue evidence="2">Shoot tissue taken approximately 20 cm above the soil surface</tissue>
    </source>
</reference>